<dbReference type="AlphaFoldDB" id="A0A1L9NSZ6"/>
<dbReference type="InterPro" id="IPR003593">
    <property type="entry name" value="AAA+_ATPase"/>
</dbReference>
<dbReference type="InterPro" id="IPR027417">
    <property type="entry name" value="P-loop_NTPase"/>
</dbReference>
<evidence type="ECO:0000259" key="6">
    <source>
        <dbReference type="PROSITE" id="PS50893"/>
    </source>
</evidence>
<protein>
    <submittedName>
        <fullName evidence="7">High-affinity branched-chain amino acid transport ATP-binding protein LivF</fullName>
    </submittedName>
</protein>
<dbReference type="InterPro" id="IPR017871">
    <property type="entry name" value="ABC_transporter-like_CS"/>
</dbReference>
<dbReference type="CDD" id="cd03224">
    <property type="entry name" value="ABC_TM1139_LivF_branched"/>
    <property type="match status" value="1"/>
</dbReference>
<dbReference type="GO" id="GO:0015658">
    <property type="term" value="F:branched-chain amino acid transmembrane transporter activity"/>
    <property type="evidence" value="ECO:0007669"/>
    <property type="project" value="TreeGrafter"/>
</dbReference>
<comment type="similarity">
    <text evidence="1">Belongs to the ABC transporter superfamily.</text>
</comment>
<sequence length="235" mass="24930">MPEPILSLNRLEAHYGDFQALYGVDLEMHEGEVLAIIGANGAGKTTLLRSVSGLMSNAAAQVVYCGTPIGALRADEIAALGIALVPEGRQLFPSLSVEENLLIGGRLNREGPWSLSAVFELFPVLKERRAYPSTALSGGQQQMVAIGRALMSNPDLILFDEISLGLAPVIIKSIYDALPGIVGDGMSAVIVEQDISKALSVSDRVYCLMEGRVSLEGPSANISREAISRAYFGVA</sequence>
<dbReference type="PROSITE" id="PS00211">
    <property type="entry name" value="ABC_TRANSPORTER_1"/>
    <property type="match status" value="1"/>
</dbReference>
<evidence type="ECO:0000256" key="3">
    <source>
        <dbReference type="ARBA" id="ARBA00022741"/>
    </source>
</evidence>
<dbReference type="GO" id="GO:0016887">
    <property type="term" value="F:ATP hydrolysis activity"/>
    <property type="evidence" value="ECO:0007669"/>
    <property type="project" value="InterPro"/>
</dbReference>
<keyword evidence="2" id="KW-0813">Transport</keyword>
<dbReference type="STRING" id="696762.PFRI_34550"/>
<dbReference type="SMART" id="SM00382">
    <property type="entry name" value="AAA"/>
    <property type="match status" value="1"/>
</dbReference>
<gene>
    <name evidence="7" type="primary">livF_10</name>
    <name evidence="7" type="ORF">PFRI_34550</name>
</gene>
<dbReference type="PROSITE" id="PS50893">
    <property type="entry name" value="ABC_TRANSPORTER_2"/>
    <property type="match status" value="1"/>
</dbReference>
<evidence type="ECO:0000256" key="1">
    <source>
        <dbReference type="ARBA" id="ARBA00005417"/>
    </source>
</evidence>
<dbReference type="RefSeq" id="WP_072631958.1">
    <property type="nucleotide sequence ID" value="NZ_JABBAN010000289.1"/>
</dbReference>
<name>A0A1L9NSZ6_9RHOB</name>
<dbReference type="Pfam" id="PF00005">
    <property type="entry name" value="ABC_tran"/>
    <property type="match status" value="1"/>
</dbReference>
<evidence type="ECO:0000256" key="2">
    <source>
        <dbReference type="ARBA" id="ARBA00022448"/>
    </source>
</evidence>
<keyword evidence="3" id="KW-0547">Nucleotide-binding</keyword>
<dbReference type="GO" id="GO:0015807">
    <property type="term" value="P:L-amino acid transport"/>
    <property type="evidence" value="ECO:0007669"/>
    <property type="project" value="TreeGrafter"/>
</dbReference>
<keyword evidence="4 7" id="KW-0067">ATP-binding</keyword>
<dbReference type="EMBL" id="MLCB01000186">
    <property type="protein sequence ID" value="OJI92351.1"/>
    <property type="molecule type" value="Genomic_DNA"/>
</dbReference>
<dbReference type="InterPro" id="IPR052156">
    <property type="entry name" value="BCAA_Transport_ATP-bd_LivF"/>
</dbReference>
<dbReference type="SUPFAM" id="SSF52540">
    <property type="entry name" value="P-loop containing nucleoside triphosphate hydrolases"/>
    <property type="match status" value="1"/>
</dbReference>
<keyword evidence="8" id="KW-1185">Reference proteome</keyword>
<accession>A0A1L9NSZ6</accession>
<dbReference type="PANTHER" id="PTHR43820">
    <property type="entry name" value="HIGH-AFFINITY BRANCHED-CHAIN AMINO ACID TRANSPORT ATP-BINDING PROTEIN LIVF"/>
    <property type="match status" value="1"/>
</dbReference>
<keyword evidence="5" id="KW-0029">Amino-acid transport</keyword>
<dbReference type="GO" id="GO:0005524">
    <property type="term" value="F:ATP binding"/>
    <property type="evidence" value="ECO:0007669"/>
    <property type="project" value="UniProtKB-KW"/>
</dbReference>
<evidence type="ECO:0000313" key="7">
    <source>
        <dbReference type="EMBL" id="OJI92351.1"/>
    </source>
</evidence>
<dbReference type="OrthoDB" id="9806149at2"/>
<dbReference type="Proteomes" id="UP000184514">
    <property type="component" value="Unassembled WGS sequence"/>
</dbReference>
<evidence type="ECO:0000313" key="8">
    <source>
        <dbReference type="Proteomes" id="UP000184514"/>
    </source>
</evidence>
<organism evidence="7 8">
    <name type="scientific">Planktotalea frisia</name>
    <dbReference type="NCBI Taxonomy" id="696762"/>
    <lineage>
        <taxon>Bacteria</taxon>
        <taxon>Pseudomonadati</taxon>
        <taxon>Pseudomonadota</taxon>
        <taxon>Alphaproteobacteria</taxon>
        <taxon>Rhodobacterales</taxon>
        <taxon>Paracoccaceae</taxon>
        <taxon>Planktotalea</taxon>
    </lineage>
</organism>
<evidence type="ECO:0000256" key="4">
    <source>
        <dbReference type="ARBA" id="ARBA00022840"/>
    </source>
</evidence>
<dbReference type="Gene3D" id="3.40.50.300">
    <property type="entry name" value="P-loop containing nucleotide triphosphate hydrolases"/>
    <property type="match status" value="1"/>
</dbReference>
<proteinExistence type="inferred from homology"/>
<dbReference type="PANTHER" id="PTHR43820:SF5">
    <property type="entry name" value="HIGH-AFFINITY BRANCHED-CHAIN AMINO ACID TRANSPORT ATP-BINDING PROTEIN"/>
    <property type="match status" value="1"/>
</dbReference>
<comment type="caution">
    <text evidence="7">The sequence shown here is derived from an EMBL/GenBank/DDBJ whole genome shotgun (WGS) entry which is preliminary data.</text>
</comment>
<evidence type="ECO:0000256" key="5">
    <source>
        <dbReference type="ARBA" id="ARBA00022970"/>
    </source>
</evidence>
<reference evidence="7 8" key="1">
    <citation type="submission" date="2016-10" db="EMBL/GenBank/DDBJ databases">
        <title>Genome sequence of Planktotalea frisia SH6-1.</title>
        <authorList>
            <person name="Poehlein A."/>
            <person name="Bakenhus I."/>
            <person name="Voget S."/>
            <person name="Brinkhoff T."/>
            <person name="Simon M."/>
        </authorList>
    </citation>
    <scope>NUCLEOTIDE SEQUENCE [LARGE SCALE GENOMIC DNA]</scope>
    <source>
        <strain evidence="7 8">SH6-1</strain>
    </source>
</reference>
<feature type="domain" description="ABC transporter" evidence="6">
    <location>
        <begin position="6"/>
        <end position="235"/>
    </location>
</feature>
<dbReference type="InterPro" id="IPR003439">
    <property type="entry name" value="ABC_transporter-like_ATP-bd"/>
</dbReference>